<dbReference type="PANTHER" id="PTHR46969:SF1">
    <property type="entry name" value="BIFUNCTIONAL PROTEIN HLDE"/>
    <property type="match status" value="1"/>
</dbReference>
<evidence type="ECO:0000313" key="5">
    <source>
        <dbReference type="Proteomes" id="UP000286701"/>
    </source>
</evidence>
<dbReference type="InterPro" id="IPR011913">
    <property type="entry name" value="RfaE_dom_I"/>
</dbReference>
<dbReference type="InterPro" id="IPR029056">
    <property type="entry name" value="Ribokinase-like"/>
</dbReference>
<feature type="domain" description="Carbohydrate kinase PfkB" evidence="3">
    <location>
        <begin position="10"/>
        <end position="306"/>
    </location>
</feature>
<accession>A0A3S3Z0E1</accession>
<evidence type="ECO:0000256" key="2">
    <source>
        <dbReference type="ARBA" id="ARBA00022777"/>
    </source>
</evidence>
<dbReference type="Pfam" id="PF00294">
    <property type="entry name" value="PfkB"/>
    <property type="match status" value="1"/>
</dbReference>
<dbReference type="InterPro" id="IPR011611">
    <property type="entry name" value="PfkB_dom"/>
</dbReference>
<keyword evidence="1" id="KW-0808">Transferase</keyword>
<dbReference type="GO" id="GO:0016773">
    <property type="term" value="F:phosphotransferase activity, alcohol group as acceptor"/>
    <property type="evidence" value="ECO:0007669"/>
    <property type="project" value="InterPro"/>
</dbReference>
<proteinExistence type="predicted"/>
<dbReference type="GO" id="GO:0005829">
    <property type="term" value="C:cytosol"/>
    <property type="evidence" value="ECO:0007669"/>
    <property type="project" value="TreeGrafter"/>
</dbReference>
<dbReference type="CDD" id="cd01172">
    <property type="entry name" value="RfaE_like"/>
    <property type="match status" value="1"/>
</dbReference>
<dbReference type="OrthoDB" id="9802794at2"/>
<dbReference type="SUPFAM" id="SSF53613">
    <property type="entry name" value="Ribokinase-like"/>
    <property type="match status" value="1"/>
</dbReference>
<organism evidence="4 5">
    <name type="scientific">Mucilaginibacter gilvus</name>
    <dbReference type="NCBI Taxonomy" id="2305909"/>
    <lineage>
        <taxon>Bacteria</taxon>
        <taxon>Pseudomonadati</taxon>
        <taxon>Bacteroidota</taxon>
        <taxon>Sphingobacteriia</taxon>
        <taxon>Sphingobacteriales</taxon>
        <taxon>Sphingobacteriaceae</taxon>
        <taxon>Mucilaginibacter</taxon>
    </lineage>
</organism>
<evidence type="ECO:0000259" key="3">
    <source>
        <dbReference type="Pfam" id="PF00294"/>
    </source>
</evidence>
<dbReference type="GO" id="GO:0033785">
    <property type="term" value="F:heptose 7-phosphate kinase activity"/>
    <property type="evidence" value="ECO:0007669"/>
    <property type="project" value="TreeGrafter"/>
</dbReference>
<dbReference type="AlphaFoldDB" id="A0A3S3Z0E1"/>
<dbReference type="PANTHER" id="PTHR46969">
    <property type="entry name" value="BIFUNCTIONAL PROTEIN HLDE"/>
    <property type="match status" value="1"/>
</dbReference>
<sequence length="326" mass="35395">MDYKIDNDIKILVVGDLMLDHYIYGTCNRISPEAPVPVVEIIKETYTLGGAGNVLENLITFGCNADIIAVVGDDENASIVFDELASNNISWQGIIKDAGRCTIVKSRVMVTNHQLIRLDREVTVPLHNEKEEQVLRYLKQHIARYNIVLISDYNKGLLTPTLLNGILATCHEQNIQTVIDPKGHDFSKYKGANIIKPNKKEAVIASGINITNTESLTAACIKIQEITECDSVIITMSEDGIAMYSSGKLEIIPTKALDVIDVTGAGDTVLASLGIALASGNTLYNACNFANHAAAVVVNKVGSATATLTEVKQKFEDYSAITRKGQ</sequence>
<gene>
    <name evidence="4" type="primary">rfaE1</name>
    <name evidence="4" type="ORF">EPL05_15740</name>
</gene>
<keyword evidence="5" id="KW-1185">Reference proteome</keyword>
<dbReference type="GO" id="GO:0033786">
    <property type="term" value="F:heptose-1-phosphate adenylyltransferase activity"/>
    <property type="evidence" value="ECO:0007669"/>
    <property type="project" value="TreeGrafter"/>
</dbReference>
<comment type="caution">
    <text evidence="4">The sequence shown here is derived from an EMBL/GenBank/DDBJ whole genome shotgun (WGS) entry which is preliminary data.</text>
</comment>
<reference evidence="4 5" key="1">
    <citation type="submission" date="2019-01" db="EMBL/GenBank/DDBJ databases">
        <title>Mucilaginibacter antarcticum sp. nov., isolated from antarctic soil.</title>
        <authorList>
            <person name="Yan Y.-Q."/>
            <person name="Du Z.-J."/>
        </authorList>
    </citation>
    <scope>NUCLEOTIDE SEQUENCE [LARGE SCALE GENOMIC DNA]</scope>
    <source>
        <strain evidence="4 5">F01003</strain>
    </source>
</reference>
<evidence type="ECO:0000256" key="1">
    <source>
        <dbReference type="ARBA" id="ARBA00022679"/>
    </source>
</evidence>
<dbReference type="Gene3D" id="3.40.1190.20">
    <property type="match status" value="1"/>
</dbReference>
<dbReference type="NCBIfam" id="TIGR02198">
    <property type="entry name" value="rfaE_dom_I"/>
    <property type="match status" value="1"/>
</dbReference>
<dbReference type="Proteomes" id="UP000286701">
    <property type="component" value="Unassembled WGS sequence"/>
</dbReference>
<name>A0A3S3Z0E1_9SPHI</name>
<keyword evidence="2 4" id="KW-0418">Kinase</keyword>
<dbReference type="RefSeq" id="WP_128534933.1">
    <property type="nucleotide sequence ID" value="NZ_SBIW01000007.1"/>
</dbReference>
<protein>
    <submittedName>
        <fullName evidence="4">D-glycero-beta-D-manno-heptose-7-phosphate kinase</fullName>
    </submittedName>
</protein>
<dbReference type="EMBL" id="SBIW01000007">
    <property type="protein sequence ID" value="RWY50202.1"/>
    <property type="molecule type" value="Genomic_DNA"/>
</dbReference>
<evidence type="ECO:0000313" key="4">
    <source>
        <dbReference type="EMBL" id="RWY50202.1"/>
    </source>
</evidence>